<dbReference type="RefSeq" id="WP_283739551.1">
    <property type="nucleotide sequence ID" value="NZ_JASJEV010000002.1"/>
</dbReference>
<keyword evidence="4" id="KW-1185">Reference proteome</keyword>
<dbReference type="Pfam" id="PF01569">
    <property type="entry name" value="PAP2"/>
    <property type="match status" value="1"/>
</dbReference>
<keyword evidence="1" id="KW-0812">Transmembrane</keyword>
<dbReference type="CDD" id="cd03392">
    <property type="entry name" value="PAP2_like_2"/>
    <property type="match status" value="1"/>
</dbReference>
<dbReference type="InterPro" id="IPR000326">
    <property type="entry name" value="PAP2/HPO"/>
</dbReference>
<feature type="domain" description="Phosphatidic acid phosphatase type 2/haloperoxidase" evidence="2">
    <location>
        <begin position="114"/>
        <end position="226"/>
    </location>
</feature>
<dbReference type="PANTHER" id="PTHR14969">
    <property type="entry name" value="SPHINGOSINE-1-PHOSPHATE PHOSPHOHYDROLASE"/>
    <property type="match status" value="1"/>
</dbReference>
<keyword evidence="1" id="KW-1133">Transmembrane helix</keyword>
<gene>
    <name evidence="3" type="ORF">QNA08_04865</name>
</gene>
<feature type="transmembrane region" description="Helical" evidence="1">
    <location>
        <begin position="154"/>
        <end position="172"/>
    </location>
</feature>
<dbReference type="SUPFAM" id="SSF48317">
    <property type="entry name" value="Acid phosphatase/Vanadium-dependent haloperoxidase"/>
    <property type="match status" value="1"/>
</dbReference>
<dbReference type="Gene3D" id="1.20.144.10">
    <property type="entry name" value="Phosphatidic acid phosphatase type 2/haloperoxidase"/>
    <property type="match status" value="2"/>
</dbReference>
<dbReference type="SMART" id="SM00014">
    <property type="entry name" value="acidPPc"/>
    <property type="match status" value="1"/>
</dbReference>
<keyword evidence="1" id="KW-0472">Membrane</keyword>
<comment type="caution">
    <text evidence="3">The sequence shown here is derived from an EMBL/GenBank/DDBJ whole genome shotgun (WGS) entry which is preliminary data.</text>
</comment>
<evidence type="ECO:0000259" key="2">
    <source>
        <dbReference type="SMART" id="SM00014"/>
    </source>
</evidence>
<feature type="transmembrane region" description="Helical" evidence="1">
    <location>
        <begin position="211"/>
        <end position="232"/>
    </location>
</feature>
<feature type="transmembrane region" description="Helical" evidence="1">
    <location>
        <begin position="184"/>
        <end position="205"/>
    </location>
</feature>
<feature type="transmembrane region" description="Helical" evidence="1">
    <location>
        <begin position="25"/>
        <end position="44"/>
    </location>
</feature>
<dbReference type="InterPro" id="IPR036938">
    <property type="entry name" value="PAP2/HPO_sf"/>
</dbReference>
<dbReference type="Proteomes" id="UP001321492">
    <property type="component" value="Unassembled WGS sequence"/>
</dbReference>
<sequence>MIIAPSRPGSGPIARFRALLREGPAPLLALFALGSAGLFGILASDVLRGERQGWDEAILLALRRPDAERSLIGPPWLHEAARDITGLGSTPVLVLAVLVASGYFLVIRQRSAALLLLVSVAGGALLGTLMKMGFDRARPDLVPHAAKVFTASFPSGHAMLSAITFLTLGALVARAHAHAGLRLYLTAVALAMTVLVGVSRVYIGVHWPSDVLAGWSIGSAWSIVCWYAMAYIGRRLKPSGAAGN</sequence>
<feature type="transmembrane region" description="Helical" evidence="1">
    <location>
        <begin position="84"/>
        <end position="106"/>
    </location>
</feature>
<organism evidence="3 4">
    <name type="scientific">Chelatococcus albus</name>
    <dbReference type="NCBI Taxonomy" id="3047466"/>
    <lineage>
        <taxon>Bacteria</taxon>
        <taxon>Pseudomonadati</taxon>
        <taxon>Pseudomonadota</taxon>
        <taxon>Alphaproteobacteria</taxon>
        <taxon>Hyphomicrobiales</taxon>
        <taxon>Chelatococcaceae</taxon>
        <taxon>Chelatococcus</taxon>
    </lineage>
</organism>
<feature type="transmembrane region" description="Helical" evidence="1">
    <location>
        <begin position="113"/>
        <end position="134"/>
    </location>
</feature>
<accession>A0ABT7AFE6</accession>
<proteinExistence type="predicted"/>
<reference evidence="3 4" key="1">
    <citation type="submission" date="2023-05" db="EMBL/GenBank/DDBJ databases">
        <title>Chelatococcus sp. nov., a moderately thermophilic bacterium isolated from hot spring microbial mat.</title>
        <authorList>
            <person name="Hu C.-J."/>
            <person name="Li W.-J."/>
        </authorList>
    </citation>
    <scope>NUCLEOTIDE SEQUENCE [LARGE SCALE GENOMIC DNA]</scope>
    <source>
        <strain evidence="3 4">SYSU G07232</strain>
    </source>
</reference>
<dbReference type="EMBL" id="JASJEV010000002">
    <property type="protein sequence ID" value="MDJ1157569.1"/>
    <property type="molecule type" value="Genomic_DNA"/>
</dbReference>
<protein>
    <submittedName>
        <fullName evidence="3">Phosphatase PAP2 family protein</fullName>
    </submittedName>
</protein>
<evidence type="ECO:0000313" key="4">
    <source>
        <dbReference type="Proteomes" id="UP001321492"/>
    </source>
</evidence>
<name>A0ABT7AFE6_9HYPH</name>
<evidence type="ECO:0000256" key="1">
    <source>
        <dbReference type="SAM" id="Phobius"/>
    </source>
</evidence>
<evidence type="ECO:0000313" key="3">
    <source>
        <dbReference type="EMBL" id="MDJ1157569.1"/>
    </source>
</evidence>
<dbReference type="PANTHER" id="PTHR14969:SF13">
    <property type="entry name" value="AT30094P"/>
    <property type="match status" value="1"/>
</dbReference>